<name>A0A9W7GB20_9STRA</name>
<dbReference type="Gene3D" id="3.30.930.10">
    <property type="entry name" value="Bira Bifunctional Protein, Domain 2"/>
    <property type="match status" value="2"/>
</dbReference>
<feature type="domain" description="Aminoacyl-transfer RNA synthetases class-II family profile" evidence="13">
    <location>
        <begin position="147"/>
        <end position="278"/>
    </location>
</feature>
<evidence type="ECO:0000256" key="4">
    <source>
        <dbReference type="ARBA" id="ARBA00022598"/>
    </source>
</evidence>
<feature type="domain" description="FDX-ACB" evidence="14">
    <location>
        <begin position="296"/>
        <end position="390"/>
    </location>
</feature>
<evidence type="ECO:0000256" key="10">
    <source>
        <dbReference type="ARBA" id="ARBA00023146"/>
    </source>
</evidence>
<dbReference type="Pfam" id="PF03147">
    <property type="entry name" value="FDX-ACB"/>
    <property type="match status" value="1"/>
</dbReference>
<dbReference type="Gene3D" id="3.30.70.380">
    <property type="entry name" value="Ferrodoxin-fold anticodon-binding domain"/>
    <property type="match status" value="1"/>
</dbReference>
<accession>A0A9W7GB20</accession>
<proteinExistence type="inferred from homology"/>
<dbReference type="PROSITE" id="PS50862">
    <property type="entry name" value="AA_TRNA_LIGASE_II"/>
    <property type="match status" value="1"/>
</dbReference>
<evidence type="ECO:0000256" key="7">
    <source>
        <dbReference type="ARBA" id="ARBA00022917"/>
    </source>
</evidence>
<organism evidence="15 16">
    <name type="scientific">Triparma columacea</name>
    <dbReference type="NCBI Taxonomy" id="722753"/>
    <lineage>
        <taxon>Eukaryota</taxon>
        <taxon>Sar</taxon>
        <taxon>Stramenopiles</taxon>
        <taxon>Ochrophyta</taxon>
        <taxon>Bolidophyceae</taxon>
        <taxon>Parmales</taxon>
        <taxon>Triparmaceae</taxon>
        <taxon>Triparma</taxon>
    </lineage>
</organism>
<evidence type="ECO:0000256" key="5">
    <source>
        <dbReference type="ARBA" id="ARBA00022741"/>
    </source>
</evidence>
<dbReference type="EC" id="6.1.1.20" evidence="3"/>
<evidence type="ECO:0000313" key="16">
    <source>
        <dbReference type="Proteomes" id="UP001165065"/>
    </source>
</evidence>
<evidence type="ECO:0000259" key="13">
    <source>
        <dbReference type="PROSITE" id="PS50862"/>
    </source>
</evidence>
<evidence type="ECO:0000256" key="1">
    <source>
        <dbReference type="ARBA" id="ARBA00004305"/>
    </source>
</evidence>
<dbReference type="SUPFAM" id="SSF54991">
    <property type="entry name" value="Anticodon-binding domain of PheRS"/>
    <property type="match status" value="1"/>
</dbReference>
<dbReference type="InterPro" id="IPR036690">
    <property type="entry name" value="Fdx_antiC-bd_sf"/>
</dbReference>
<dbReference type="GO" id="GO:0004826">
    <property type="term" value="F:phenylalanine-tRNA ligase activity"/>
    <property type="evidence" value="ECO:0007669"/>
    <property type="project" value="UniProtKB-EC"/>
</dbReference>
<dbReference type="OrthoDB" id="4457at2759"/>
<sequence>MSHSSSRTFVQRSSYLLSSQVSSSFSTLPSVDDLISDDPNNNITEAIRSKVGRNLHLQQNHPLNIIKSTIENHFNSTHSEPFALHDSLSPMVSTKHCFDDLLIPPDHVSRSYSDTYYIDADHCLRTHTSAHQSTLIASGESQFLCTGDVYRRDEIDSSHYPVFHQMEGVKMFPLDTPTKVIEDDLKSVLSGMAKTLFGDVEMRWVDAYFPFTEPSYELEIFFNGEWLEVLGSGVIQQQIIRNAGQGEQPGWAFGLGLERLAMVLFEIPDIRLFWSSDPRFHQQFKSGEIIKFKEYSKYPPVHRDISFWTGGKEFHPNDLCEIVRGVCIEEDLVEKVELIDEFVHPKTKKTSNCFRVTYRSMDRSLTNKEVDDIHFQVRDNAVTDLKIEIR</sequence>
<dbReference type="SMART" id="SM00896">
    <property type="entry name" value="FDX-ACB"/>
    <property type="match status" value="1"/>
</dbReference>
<dbReference type="SUPFAM" id="SSF55681">
    <property type="entry name" value="Class II aaRS and biotin synthetases"/>
    <property type="match status" value="1"/>
</dbReference>
<dbReference type="GO" id="GO:0005759">
    <property type="term" value="C:mitochondrial matrix"/>
    <property type="evidence" value="ECO:0007669"/>
    <property type="project" value="UniProtKB-SubCell"/>
</dbReference>
<dbReference type="CDD" id="cd00496">
    <property type="entry name" value="PheRS_alpha_core"/>
    <property type="match status" value="1"/>
</dbReference>
<evidence type="ECO:0000256" key="12">
    <source>
        <dbReference type="ARBA" id="ARBA00049255"/>
    </source>
</evidence>
<gene>
    <name evidence="15" type="ORF">TrCOL_g1986</name>
</gene>
<keyword evidence="4" id="KW-0436">Ligase</keyword>
<evidence type="ECO:0000313" key="15">
    <source>
        <dbReference type="EMBL" id="GMI39089.1"/>
    </source>
</evidence>
<dbReference type="InterPro" id="IPR006195">
    <property type="entry name" value="aa-tRNA-synth_II"/>
</dbReference>
<evidence type="ECO:0000256" key="6">
    <source>
        <dbReference type="ARBA" id="ARBA00022840"/>
    </source>
</evidence>
<keyword evidence="16" id="KW-1185">Reference proteome</keyword>
<keyword evidence="7" id="KW-0648">Protein biosynthesis</keyword>
<dbReference type="InterPro" id="IPR002319">
    <property type="entry name" value="Phenylalanyl-tRNA_Synthase"/>
</dbReference>
<dbReference type="FunFam" id="3.30.930.10:FF:000083">
    <property type="entry name" value="Phenylalanine--tRNA ligase"/>
    <property type="match status" value="1"/>
</dbReference>
<dbReference type="PANTHER" id="PTHR11538">
    <property type="entry name" value="PHENYLALANYL-TRNA SYNTHETASE"/>
    <property type="match status" value="1"/>
</dbReference>
<evidence type="ECO:0000256" key="11">
    <source>
        <dbReference type="ARBA" id="ARBA00031194"/>
    </source>
</evidence>
<dbReference type="InterPro" id="IPR005121">
    <property type="entry name" value="Fdx_antiC-bd"/>
</dbReference>
<comment type="similarity">
    <text evidence="2">Belongs to the class-II aminoacyl-tRNA synthetase family.</text>
</comment>
<evidence type="ECO:0000256" key="8">
    <source>
        <dbReference type="ARBA" id="ARBA00022946"/>
    </source>
</evidence>
<keyword evidence="10" id="KW-0030">Aminoacyl-tRNA synthetase</keyword>
<dbReference type="GO" id="GO:0006432">
    <property type="term" value="P:phenylalanyl-tRNA aminoacylation"/>
    <property type="evidence" value="ECO:0007669"/>
    <property type="project" value="TreeGrafter"/>
</dbReference>
<dbReference type="EMBL" id="BRYA01001108">
    <property type="protein sequence ID" value="GMI39089.1"/>
    <property type="molecule type" value="Genomic_DNA"/>
</dbReference>
<dbReference type="Proteomes" id="UP001165065">
    <property type="component" value="Unassembled WGS sequence"/>
</dbReference>
<dbReference type="GO" id="GO:0000049">
    <property type="term" value="F:tRNA binding"/>
    <property type="evidence" value="ECO:0007669"/>
    <property type="project" value="InterPro"/>
</dbReference>
<protein>
    <recommendedName>
        <fullName evidence="3">phenylalanine--tRNA ligase</fullName>
        <ecNumber evidence="3">6.1.1.20</ecNumber>
    </recommendedName>
    <alternativeName>
        <fullName evidence="11">Phenylalanyl-tRNA synthetase</fullName>
    </alternativeName>
</protein>
<keyword evidence="8" id="KW-0809">Transit peptide</keyword>
<evidence type="ECO:0000256" key="9">
    <source>
        <dbReference type="ARBA" id="ARBA00023128"/>
    </source>
</evidence>
<dbReference type="InterPro" id="IPR045864">
    <property type="entry name" value="aa-tRNA-synth_II/BPL/LPL"/>
</dbReference>
<keyword evidence="6" id="KW-0067">ATP-binding</keyword>
<keyword evidence="9" id="KW-0496">Mitochondrion</keyword>
<keyword evidence="5" id="KW-0547">Nucleotide-binding</keyword>
<dbReference type="AlphaFoldDB" id="A0A9W7GB20"/>
<dbReference type="Pfam" id="PF01409">
    <property type="entry name" value="tRNA-synt_2d"/>
    <property type="match status" value="1"/>
</dbReference>
<evidence type="ECO:0000259" key="14">
    <source>
        <dbReference type="PROSITE" id="PS51447"/>
    </source>
</evidence>
<dbReference type="GO" id="GO:0005524">
    <property type="term" value="F:ATP binding"/>
    <property type="evidence" value="ECO:0007669"/>
    <property type="project" value="UniProtKB-KW"/>
</dbReference>
<evidence type="ECO:0000256" key="3">
    <source>
        <dbReference type="ARBA" id="ARBA00012814"/>
    </source>
</evidence>
<evidence type="ECO:0000256" key="2">
    <source>
        <dbReference type="ARBA" id="ARBA00008226"/>
    </source>
</evidence>
<dbReference type="FunFam" id="3.30.70.380:FF:000002">
    <property type="entry name" value="phenylalanine--tRNA ligase, mitochondrial"/>
    <property type="match status" value="1"/>
</dbReference>
<reference evidence="16" key="1">
    <citation type="journal article" date="2023" name="Commun. Biol.">
        <title>Genome analysis of Parmales, the sister group of diatoms, reveals the evolutionary specialization of diatoms from phago-mixotrophs to photoautotrophs.</title>
        <authorList>
            <person name="Ban H."/>
            <person name="Sato S."/>
            <person name="Yoshikawa S."/>
            <person name="Yamada K."/>
            <person name="Nakamura Y."/>
            <person name="Ichinomiya M."/>
            <person name="Sato N."/>
            <person name="Blanc-Mathieu R."/>
            <person name="Endo H."/>
            <person name="Kuwata A."/>
            <person name="Ogata H."/>
        </authorList>
    </citation>
    <scope>NUCLEOTIDE SEQUENCE [LARGE SCALE GENOMIC DNA]</scope>
</reference>
<comment type="caution">
    <text evidence="15">The sequence shown here is derived from an EMBL/GenBank/DDBJ whole genome shotgun (WGS) entry which is preliminary data.</text>
</comment>
<dbReference type="PROSITE" id="PS51447">
    <property type="entry name" value="FDX_ACB"/>
    <property type="match status" value="1"/>
</dbReference>
<dbReference type="PANTHER" id="PTHR11538:SF41">
    <property type="entry name" value="PHENYLALANINE--TRNA LIGASE, MITOCHONDRIAL"/>
    <property type="match status" value="1"/>
</dbReference>
<comment type="catalytic activity">
    <reaction evidence="12">
        <text>tRNA(Phe) + L-phenylalanine + ATP = L-phenylalanyl-tRNA(Phe) + AMP + diphosphate + H(+)</text>
        <dbReference type="Rhea" id="RHEA:19413"/>
        <dbReference type="Rhea" id="RHEA-COMP:9668"/>
        <dbReference type="Rhea" id="RHEA-COMP:9699"/>
        <dbReference type="ChEBI" id="CHEBI:15378"/>
        <dbReference type="ChEBI" id="CHEBI:30616"/>
        <dbReference type="ChEBI" id="CHEBI:33019"/>
        <dbReference type="ChEBI" id="CHEBI:58095"/>
        <dbReference type="ChEBI" id="CHEBI:78442"/>
        <dbReference type="ChEBI" id="CHEBI:78531"/>
        <dbReference type="ChEBI" id="CHEBI:456215"/>
        <dbReference type="EC" id="6.1.1.20"/>
    </reaction>
</comment>
<comment type="subcellular location">
    <subcellularLocation>
        <location evidence="1">Mitochondrion matrix</location>
    </subcellularLocation>
</comment>